<keyword evidence="1 4" id="KW-0808">Transferase</keyword>
<dbReference type="InterPro" id="IPR045039">
    <property type="entry name" value="NSI-like"/>
</dbReference>
<evidence type="ECO:0000256" key="1">
    <source>
        <dbReference type="ARBA" id="ARBA00022679"/>
    </source>
</evidence>
<dbReference type="STRING" id="1830138.SAMN05443507_10637"/>
<name>A0A1M6NGE7_9BACL</name>
<dbReference type="Gene3D" id="3.40.630.30">
    <property type="match status" value="1"/>
</dbReference>
<keyword evidence="2" id="KW-0012">Acyltransferase</keyword>
<dbReference type="PANTHER" id="PTHR43626">
    <property type="entry name" value="ACYL-COA N-ACYLTRANSFERASE"/>
    <property type="match status" value="1"/>
</dbReference>
<gene>
    <name evidence="4" type="ORF">SAMN05443507_10637</name>
</gene>
<dbReference type="PANTHER" id="PTHR43626:SF4">
    <property type="entry name" value="GCN5-RELATED N-ACETYLTRANSFERASE 2, CHLOROPLASTIC"/>
    <property type="match status" value="1"/>
</dbReference>
<evidence type="ECO:0000313" key="4">
    <source>
        <dbReference type="EMBL" id="SHJ94805.1"/>
    </source>
</evidence>
<proteinExistence type="predicted"/>
<dbReference type="RefSeq" id="WP_072873398.1">
    <property type="nucleotide sequence ID" value="NZ_FRAF01000006.1"/>
</dbReference>
<dbReference type="InterPro" id="IPR000182">
    <property type="entry name" value="GNAT_dom"/>
</dbReference>
<dbReference type="GO" id="GO:0005737">
    <property type="term" value="C:cytoplasm"/>
    <property type="evidence" value="ECO:0007669"/>
    <property type="project" value="TreeGrafter"/>
</dbReference>
<dbReference type="EMBL" id="FRAF01000006">
    <property type="protein sequence ID" value="SHJ94805.1"/>
    <property type="molecule type" value="Genomic_DNA"/>
</dbReference>
<reference evidence="5" key="1">
    <citation type="submission" date="2016-11" db="EMBL/GenBank/DDBJ databases">
        <authorList>
            <person name="Varghese N."/>
            <person name="Submissions S."/>
        </authorList>
    </citation>
    <scope>NUCLEOTIDE SEQUENCE [LARGE SCALE GENOMIC DNA]</scope>
    <source>
        <strain evidence="5">USBA-503</strain>
    </source>
</reference>
<feature type="domain" description="N-acetyltransferase" evidence="3">
    <location>
        <begin position="1"/>
        <end position="139"/>
    </location>
</feature>
<organism evidence="4 5">
    <name type="scientific">Alicyclobacillus tolerans</name>
    <dbReference type="NCBI Taxonomy" id="90970"/>
    <lineage>
        <taxon>Bacteria</taxon>
        <taxon>Bacillati</taxon>
        <taxon>Bacillota</taxon>
        <taxon>Bacilli</taxon>
        <taxon>Bacillales</taxon>
        <taxon>Alicyclobacillaceae</taxon>
        <taxon>Alicyclobacillus</taxon>
    </lineage>
</organism>
<dbReference type="OrthoDB" id="9793138at2"/>
<dbReference type="CDD" id="cd04301">
    <property type="entry name" value="NAT_SF"/>
    <property type="match status" value="1"/>
</dbReference>
<dbReference type="NCBIfam" id="NF005840">
    <property type="entry name" value="PRK07757.1"/>
    <property type="match status" value="1"/>
</dbReference>
<dbReference type="AlphaFoldDB" id="A0A1M6NGE7"/>
<dbReference type="InterPro" id="IPR016181">
    <property type="entry name" value="Acyl_CoA_acyltransferase"/>
</dbReference>
<keyword evidence="5" id="KW-1185">Reference proteome</keyword>
<dbReference type="PROSITE" id="PS51186">
    <property type="entry name" value="GNAT"/>
    <property type="match status" value="1"/>
</dbReference>
<protein>
    <submittedName>
        <fullName evidence="4">Amino-acid N-acetyltransferase</fullName>
    </submittedName>
</protein>
<sequence>MEIRQATVHDVPQMQHLIQTFANEGLMLPRSEKSLYENLHAFTVVSEGNRILGVAGLHILWKDLAEIRSLAVDAASHGRGIGRMIVEHLAAEAEQLGIPQVLSLTYQTTFFKKLNFQIVEKETLPRKVWKDCIYCKKFHNCDEIAMVYYTACYEQFKETKLAENA</sequence>
<evidence type="ECO:0000313" key="5">
    <source>
        <dbReference type="Proteomes" id="UP000184016"/>
    </source>
</evidence>
<dbReference type="GO" id="GO:0008080">
    <property type="term" value="F:N-acetyltransferase activity"/>
    <property type="evidence" value="ECO:0007669"/>
    <property type="project" value="InterPro"/>
</dbReference>
<dbReference type="SUPFAM" id="SSF55729">
    <property type="entry name" value="Acyl-CoA N-acyltransferases (Nat)"/>
    <property type="match status" value="1"/>
</dbReference>
<dbReference type="Proteomes" id="UP000184016">
    <property type="component" value="Unassembled WGS sequence"/>
</dbReference>
<evidence type="ECO:0000259" key="3">
    <source>
        <dbReference type="PROSITE" id="PS51186"/>
    </source>
</evidence>
<dbReference type="Pfam" id="PF00583">
    <property type="entry name" value="Acetyltransf_1"/>
    <property type="match status" value="1"/>
</dbReference>
<accession>A0A1M6NGE7</accession>
<evidence type="ECO:0000256" key="2">
    <source>
        <dbReference type="ARBA" id="ARBA00023315"/>
    </source>
</evidence>